<dbReference type="GO" id="GO:0008324">
    <property type="term" value="F:monoatomic cation transmembrane transporter activity"/>
    <property type="evidence" value="ECO:0007669"/>
    <property type="project" value="InterPro"/>
</dbReference>
<feature type="domain" description="RCK C-terminal" evidence="5">
    <location>
        <begin position="518"/>
        <end position="600"/>
    </location>
</feature>
<keyword evidence="3" id="KW-0812">Transmembrane</keyword>
<feature type="region of interest" description="Disordered" evidence="2">
    <location>
        <begin position="226"/>
        <end position="245"/>
    </location>
</feature>
<dbReference type="InterPro" id="IPR003148">
    <property type="entry name" value="RCK_N"/>
</dbReference>
<gene>
    <name evidence="6" type="ORF">SAMN05445060_3196</name>
</gene>
<dbReference type="InterPro" id="IPR006037">
    <property type="entry name" value="RCK_C"/>
</dbReference>
<evidence type="ECO:0000256" key="2">
    <source>
        <dbReference type="SAM" id="MobiDB-lite"/>
    </source>
</evidence>
<dbReference type="Gene3D" id="1.10.287.70">
    <property type="match status" value="1"/>
</dbReference>
<reference evidence="6 7" key="1">
    <citation type="submission" date="2017-01" db="EMBL/GenBank/DDBJ databases">
        <authorList>
            <person name="Mah S.A."/>
            <person name="Swanson W.J."/>
            <person name="Moy G.W."/>
            <person name="Vacquier V.D."/>
        </authorList>
    </citation>
    <scope>NUCLEOTIDE SEQUENCE [LARGE SCALE GENOMIC DNA]</scope>
    <source>
        <strain evidence="6 7">CPCC 203464</strain>
    </source>
</reference>
<evidence type="ECO:0000259" key="4">
    <source>
        <dbReference type="PROSITE" id="PS51201"/>
    </source>
</evidence>
<dbReference type="GO" id="GO:0006813">
    <property type="term" value="P:potassium ion transport"/>
    <property type="evidence" value="ECO:0007669"/>
    <property type="project" value="InterPro"/>
</dbReference>
<dbReference type="SUPFAM" id="SSF81324">
    <property type="entry name" value="Voltage-gated potassium channels"/>
    <property type="match status" value="1"/>
</dbReference>
<dbReference type="GO" id="GO:0005886">
    <property type="term" value="C:plasma membrane"/>
    <property type="evidence" value="ECO:0007669"/>
    <property type="project" value="UniProtKB-SubCell"/>
</dbReference>
<evidence type="ECO:0000256" key="3">
    <source>
        <dbReference type="SAM" id="Phobius"/>
    </source>
</evidence>
<dbReference type="Gene3D" id="3.40.50.720">
    <property type="entry name" value="NAD(P)-binding Rossmann-like Domain"/>
    <property type="match status" value="2"/>
</dbReference>
<dbReference type="PANTHER" id="PTHR43833">
    <property type="entry name" value="POTASSIUM CHANNEL PROTEIN 2-RELATED-RELATED"/>
    <property type="match status" value="1"/>
</dbReference>
<keyword evidence="3" id="KW-0472">Membrane</keyword>
<dbReference type="SUPFAM" id="SSF51735">
    <property type="entry name" value="NAD(P)-binding Rossmann-fold domains"/>
    <property type="match status" value="2"/>
</dbReference>
<organism evidence="6 7">
    <name type="scientific">Williamsia sterculiae</name>
    <dbReference type="NCBI Taxonomy" id="1344003"/>
    <lineage>
        <taxon>Bacteria</taxon>
        <taxon>Bacillati</taxon>
        <taxon>Actinomycetota</taxon>
        <taxon>Actinomycetes</taxon>
        <taxon>Mycobacteriales</taxon>
        <taxon>Nocardiaceae</taxon>
        <taxon>Williamsia</taxon>
    </lineage>
</organism>
<feature type="transmembrane region" description="Helical" evidence="3">
    <location>
        <begin position="268"/>
        <end position="290"/>
    </location>
</feature>
<dbReference type="PANTHER" id="PTHR43833:SF11">
    <property type="entry name" value="VOLTAGE-GATED POTASSIUM CHANNEL KCH"/>
    <property type="match status" value="1"/>
</dbReference>
<keyword evidence="7" id="KW-1185">Reference proteome</keyword>
<dbReference type="Pfam" id="PF02254">
    <property type="entry name" value="TrkA_N"/>
    <property type="match status" value="2"/>
</dbReference>
<dbReference type="Pfam" id="PF07885">
    <property type="entry name" value="Ion_trans_2"/>
    <property type="match status" value="1"/>
</dbReference>
<accession>A0A1N7GXA0</accession>
<proteinExistence type="predicted"/>
<dbReference type="InterPro" id="IPR050721">
    <property type="entry name" value="Trk_Ktr_HKT_K-transport"/>
</dbReference>
<dbReference type="STRING" id="1344003.SAMN05445060_3196"/>
<dbReference type="PROSITE" id="PS51202">
    <property type="entry name" value="RCK_C"/>
    <property type="match status" value="1"/>
</dbReference>
<evidence type="ECO:0000259" key="5">
    <source>
        <dbReference type="PROSITE" id="PS51202"/>
    </source>
</evidence>
<evidence type="ECO:0000313" key="7">
    <source>
        <dbReference type="Proteomes" id="UP000186218"/>
    </source>
</evidence>
<feature type="transmembrane region" description="Helical" evidence="3">
    <location>
        <begin position="327"/>
        <end position="352"/>
    </location>
</feature>
<protein>
    <submittedName>
        <fullName evidence="6">Trk K+ transport system, NAD-binding component</fullName>
    </submittedName>
</protein>
<comment type="subcellular location">
    <subcellularLocation>
        <location evidence="1">Cell membrane</location>
        <topology evidence="1">Multi-pass membrane protein</topology>
    </subcellularLocation>
</comment>
<dbReference type="InterPro" id="IPR013099">
    <property type="entry name" value="K_chnl_dom"/>
</dbReference>
<name>A0A1N7GXA0_9NOCA</name>
<dbReference type="InterPro" id="IPR036291">
    <property type="entry name" value="NAD(P)-bd_dom_sf"/>
</dbReference>
<evidence type="ECO:0000256" key="1">
    <source>
        <dbReference type="ARBA" id="ARBA00004651"/>
    </source>
</evidence>
<sequence length="601" mass="64572">MPMTGLSGHIIICGMGVLGVRIVEQLHAFGEPMVVILYAHDSRLETLLERWGVPCLLHGASGSDAFADAGIDTAAAVVCADPSDVVSLETALTARRLRPDVRVVTRIANTVVRDAVEQDNGPGAVLAVADLAAPSVVEDCLRRTTHQVDVAGIDLTVVTDRIGRDATLRELYGDLAPLAVAHGAENPYAAEVIPSPPRDTTVSEGDWVCMIGSSDELIEHGLLDSRPEPDKVHAAPTDPRRVRPRRRGPVARASVVIRELIEDLDPNFFRAMAVMAVLVVTSTVIFRFTYTRPGMSVLDALYFSAETIATVGYGDFSFLGQPPALRIYAIFLMVCGVTNTAILVAFVSEVLVSRRLSKSAGRRRARMMSGHVVLVGLGEVGIRVATELISRGQTVVAIEMNPDHANLPVAEKLGVSVVFGDGTVRETLLAAGVQRSSAVALLASNEMANIEAGLVLKEILGQRWDDGTAHPTVPVVLRVFDLPLGRVVAQRFGFRNVRSTVELAAPWFIAAALGLRVIGTFSVWQDSYMVGAVTIEPRGGLDGVRLRDLSPATRVVAIDHTRSGTVERNPRRDSRFDAGDIAYMIGPYAELISVLRLGRAV</sequence>
<dbReference type="SUPFAM" id="SSF116726">
    <property type="entry name" value="TrkA C-terminal domain-like"/>
    <property type="match status" value="1"/>
</dbReference>
<dbReference type="AlphaFoldDB" id="A0A1N7GXA0"/>
<keyword evidence="3" id="KW-1133">Transmembrane helix</keyword>
<feature type="compositionally biased region" description="Basic and acidic residues" evidence="2">
    <location>
        <begin position="226"/>
        <end position="241"/>
    </location>
</feature>
<evidence type="ECO:0000313" key="6">
    <source>
        <dbReference type="EMBL" id="SIS17058.1"/>
    </source>
</evidence>
<dbReference type="PROSITE" id="PS51201">
    <property type="entry name" value="RCK_N"/>
    <property type="match status" value="1"/>
</dbReference>
<feature type="domain" description="RCK N-terminal" evidence="4">
    <location>
        <begin position="369"/>
        <end position="498"/>
    </location>
</feature>
<dbReference type="InterPro" id="IPR036721">
    <property type="entry name" value="RCK_C_sf"/>
</dbReference>
<dbReference type="Proteomes" id="UP000186218">
    <property type="component" value="Unassembled WGS sequence"/>
</dbReference>
<dbReference type="EMBL" id="FTNT01000010">
    <property type="protein sequence ID" value="SIS17058.1"/>
    <property type="molecule type" value="Genomic_DNA"/>
</dbReference>